<name>A0A1M5W0X4_FLAJO</name>
<gene>
    <name evidence="1" type="ORF">SAMN05444388_1222</name>
</gene>
<proteinExistence type="predicted"/>
<organism evidence="1 2">
    <name type="scientific">Flavobacterium johnsoniae</name>
    <name type="common">Cytophaga johnsonae</name>
    <dbReference type="NCBI Taxonomy" id="986"/>
    <lineage>
        <taxon>Bacteria</taxon>
        <taxon>Pseudomonadati</taxon>
        <taxon>Bacteroidota</taxon>
        <taxon>Flavobacteriia</taxon>
        <taxon>Flavobacteriales</taxon>
        <taxon>Flavobacteriaceae</taxon>
        <taxon>Flavobacterium</taxon>
    </lineage>
</organism>
<dbReference type="EMBL" id="FQWH01000022">
    <property type="protein sequence ID" value="SHH81127.1"/>
    <property type="molecule type" value="Genomic_DNA"/>
</dbReference>
<protein>
    <submittedName>
        <fullName evidence="1">Uncharacterized protein</fullName>
    </submittedName>
</protein>
<dbReference type="RefSeq" id="WP_254796623.1">
    <property type="nucleotide sequence ID" value="NZ_FQWH01000022.1"/>
</dbReference>
<evidence type="ECO:0000313" key="2">
    <source>
        <dbReference type="Proteomes" id="UP000184112"/>
    </source>
</evidence>
<dbReference type="Proteomes" id="UP000184112">
    <property type="component" value="Unassembled WGS sequence"/>
</dbReference>
<dbReference type="AlphaFoldDB" id="A0A1M5W0X4"/>
<reference evidence="1 2" key="1">
    <citation type="submission" date="2016-11" db="EMBL/GenBank/DDBJ databases">
        <authorList>
            <person name="Jaros S."/>
            <person name="Januszkiewicz K."/>
            <person name="Wedrychowicz H."/>
        </authorList>
    </citation>
    <scope>NUCLEOTIDE SEQUENCE [LARGE SCALE GENOMIC DNA]</scope>
    <source>
        <strain evidence="1 2">DSM 6792</strain>
    </source>
</reference>
<sequence length="99" mass="11558">MKKLLNRIRFDKPFLKFDLKMKLTTLFLLTTLTVMQAGVTYSQKAKMSFSANNMTVAKAIEKLEYTTNYRFVYNVGKTGQFDHLIPEQIDHPFRSKLTT</sequence>
<evidence type="ECO:0000313" key="1">
    <source>
        <dbReference type="EMBL" id="SHH81127.1"/>
    </source>
</evidence>
<accession>A0A1M5W0X4</accession>